<dbReference type="InterPro" id="IPR050090">
    <property type="entry name" value="Tyrosine_recombinase_XerCD"/>
</dbReference>
<evidence type="ECO:0000256" key="2">
    <source>
        <dbReference type="ARBA" id="ARBA00022908"/>
    </source>
</evidence>
<accession>A0A931GA82</accession>
<protein>
    <submittedName>
        <fullName evidence="6">Site-specific integrase</fullName>
    </submittedName>
</protein>
<gene>
    <name evidence="6" type="ORF">H3221_09190</name>
</gene>
<dbReference type="GO" id="GO:0003677">
    <property type="term" value="F:DNA binding"/>
    <property type="evidence" value="ECO:0007669"/>
    <property type="project" value="UniProtKB-KW"/>
</dbReference>
<dbReference type="RefSeq" id="WP_196474803.1">
    <property type="nucleotide sequence ID" value="NZ_JACFYX020000011.1"/>
</dbReference>
<organism evidence="6 7">
    <name type="scientific">Pseudomonas chaetocerotis</name>
    <dbReference type="NCBI Taxonomy" id="2758695"/>
    <lineage>
        <taxon>Bacteria</taxon>
        <taxon>Pseudomonadati</taxon>
        <taxon>Pseudomonadota</taxon>
        <taxon>Gammaproteobacteria</taxon>
        <taxon>Pseudomonadales</taxon>
        <taxon>Pseudomonadaceae</taxon>
        <taxon>Pseudomonas</taxon>
    </lineage>
</organism>
<evidence type="ECO:0000259" key="5">
    <source>
        <dbReference type="PROSITE" id="PS51898"/>
    </source>
</evidence>
<dbReference type="SUPFAM" id="SSF56349">
    <property type="entry name" value="DNA breaking-rejoining enzymes"/>
    <property type="match status" value="1"/>
</dbReference>
<dbReference type="InterPro" id="IPR002104">
    <property type="entry name" value="Integrase_catalytic"/>
</dbReference>
<dbReference type="PROSITE" id="PS51898">
    <property type="entry name" value="TYR_RECOMBINASE"/>
    <property type="match status" value="1"/>
</dbReference>
<sequence length="568" mass="62843">MALAMTRPTKDSRGVYEYKTRYPKDLAHLFKPHARWKRSLGTRDPADAAKRFPAVDQECKQHFALLRAVHLDGFKLDASDAQQLAARWFRETLAALEESGDYGIYLVRSVESIVDQATGQAMDVPSWGAVQSLVDEESDVTPWVAPFIRSTLEAHQYPEVVEGTDLHGVLVDAFWPVFCDLSALCLARMTKGGRYVPPPPVAPHAPLSFEAKPGALTLSQVFEKWAEDKLLTDAKAGKTVDEFGGMVRRFHELYGDMEVRSITRSLVGDFRVALGKLPTKGQGIRGLSAPQAIAKAEAEGLPKANLSTIYKQLNALRAILNFGVKRLEAMDEEPVSASGILKTLAKAAARQETRTGEDKSFTKADLRRMFGSPLFRGEWKPARADFGEALYWIPLLLAYTGARREEVAQLLVSDVVRCPDTGIWYATLRPDDDKSVKGPTSRRRVPLHADLLELGFVRYVESLPKEGSVFPRLIEHSSNGLGHGVGLAWGRYLRRELGMTVEAAPFHGFRHTFKTLCREVGVPKEVHDWLTGHSAPGEGDGYGGKPLVRMAEELAKYPSIARMAGLLP</sequence>
<keyword evidence="7" id="KW-1185">Reference proteome</keyword>
<dbReference type="InterPro" id="IPR013762">
    <property type="entry name" value="Integrase-like_cat_sf"/>
</dbReference>
<keyword evidence="4" id="KW-0233">DNA recombination</keyword>
<comment type="caution">
    <text evidence="6">The sequence shown here is derived from an EMBL/GenBank/DDBJ whole genome shotgun (WGS) entry which is preliminary data.</text>
</comment>
<keyword evidence="3" id="KW-0238">DNA-binding</keyword>
<dbReference type="Pfam" id="PF20172">
    <property type="entry name" value="DUF6538"/>
    <property type="match status" value="1"/>
</dbReference>
<dbReference type="Proteomes" id="UP000596932">
    <property type="component" value="Unassembled WGS sequence"/>
</dbReference>
<reference evidence="6" key="1">
    <citation type="submission" date="2020-07" db="EMBL/GenBank/DDBJ databases">
        <title>Pseudomonas chaetoceroseae sp. nov., a new member of the Pseudomonas oleovorans group isolated from a culture of Chaetoceros calcitrans.</title>
        <authorList>
            <person name="Girard L."/>
            <person name="Lood C."/>
            <person name="De Mot R."/>
            <person name="Baudart J."/>
        </authorList>
    </citation>
    <scope>NUCLEOTIDE SEQUENCE</scope>
    <source>
        <strain evidence="6">536</strain>
    </source>
</reference>
<dbReference type="Gene3D" id="1.10.443.10">
    <property type="entry name" value="Intergrase catalytic core"/>
    <property type="match status" value="1"/>
</dbReference>
<evidence type="ECO:0000256" key="3">
    <source>
        <dbReference type="ARBA" id="ARBA00023125"/>
    </source>
</evidence>
<dbReference type="InterPro" id="IPR046668">
    <property type="entry name" value="DUF6538"/>
</dbReference>
<evidence type="ECO:0000313" key="6">
    <source>
        <dbReference type="EMBL" id="MBG0835285.1"/>
    </source>
</evidence>
<evidence type="ECO:0000256" key="4">
    <source>
        <dbReference type="ARBA" id="ARBA00023172"/>
    </source>
</evidence>
<feature type="domain" description="Tyr recombinase" evidence="5">
    <location>
        <begin position="356"/>
        <end position="555"/>
    </location>
</feature>
<proteinExistence type="inferred from homology"/>
<dbReference type="PANTHER" id="PTHR30349:SF41">
    <property type="entry name" value="INTEGRASE_RECOMBINASE PROTEIN MJ0367-RELATED"/>
    <property type="match status" value="1"/>
</dbReference>
<evidence type="ECO:0000313" key="7">
    <source>
        <dbReference type="Proteomes" id="UP000596932"/>
    </source>
</evidence>
<dbReference type="CDD" id="cd01184">
    <property type="entry name" value="INT_C_like_1"/>
    <property type="match status" value="1"/>
</dbReference>
<dbReference type="EMBL" id="JACFYX010000007">
    <property type="protein sequence ID" value="MBG0835285.1"/>
    <property type="molecule type" value="Genomic_DNA"/>
</dbReference>
<dbReference type="AlphaFoldDB" id="A0A931GA82"/>
<dbReference type="GO" id="GO:0015074">
    <property type="term" value="P:DNA integration"/>
    <property type="evidence" value="ECO:0007669"/>
    <property type="project" value="UniProtKB-KW"/>
</dbReference>
<dbReference type="GO" id="GO:0006310">
    <property type="term" value="P:DNA recombination"/>
    <property type="evidence" value="ECO:0007669"/>
    <property type="project" value="UniProtKB-KW"/>
</dbReference>
<dbReference type="PANTHER" id="PTHR30349">
    <property type="entry name" value="PHAGE INTEGRASE-RELATED"/>
    <property type="match status" value="1"/>
</dbReference>
<evidence type="ECO:0000256" key="1">
    <source>
        <dbReference type="ARBA" id="ARBA00008857"/>
    </source>
</evidence>
<comment type="similarity">
    <text evidence="1">Belongs to the 'phage' integrase family.</text>
</comment>
<dbReference type="InterPro" id="IPR011010">
    <property type="entry name" value="DNA_brk_join_enz"/>
</dbReference>
<name>A0A931GA82_9PSED</name>
<keyword evidence="2" id="KW-0229">DNA integration</keyword>